<keyword evidence="4 5" id="KW-0418">Kinase</keyword>
<gene>
    <name evidence="4 5 6" type="primary">LOC108735917</name>
</gene>
<dbReference type="SMART" id="SM00220">
    <property type="entry name" value="S_TKc"/>
    <property type="match status" value="1"/>
</dbReference>
<accession>A0A1W4WI66</accession>
<dbReference type="InterPro" id="IPR011009">
    <property type="entry name" value="Kinase-like_dom_sf"/>
</dbReference>
<protein>
    <submittedName>
        <fullName evidence="4">Uncharacterized aarF domain-containing protein kinase 1 isoform X1</fullName>
    </submittedName>
    <submittedName>
        <fullName evidence="5">Uncharacterized aarF domain-containing protein kinase 1 isoform X2</fullName>
    </submittedName>
    <submittedName>
        <fullName evidence="6">Uncharacterized aarF domain-containing protein kinase 1 isoform X3</fullName>
    </submittedName>
</protein>
<reference evidence="4 5" key="1">
    <citation type="submission" date="2025-04" db="UniProtKB">
        <authorList>
            <consortium name="RefSeq"/>
        </authorList>
    </citation>
    <scope>IDENTIFICATION</scope>
    <source>
        <tissue evidence="4 5">Entire body</tissue>
    </source>
</reference>
<dbReference type="InterPro" id="IPR004147">
    <property type="entry name" value="ABC1_dom"/>
</dbReference>
<dbReference type="RefSeq" id="XP_018323644.1">
    <property type="nucleotide sequence ID" value="XM_018468142.1"/>
</dbReference>
<evidence type="ECO:0000313" key="4">
    <source>
        <dbReference type="RefSeq" id="XP_018323641.1"/>
    </source>
</evidence>
<dbReference type="InterPro" id="IPR000719">
    <property type="entry name" value="Prot_kinase_dom"/>
</dbReference>
<dbReference type="InterPro" id="IPR051130">
    <property type="entry name" value="Mito_struct-func_regulator"/>
</dbReference>
<sequence>MMMSTVARAFKYSLIGCTALGSAISVTTLAVNDDINPIGIVRLSRAARTVFQIGFMYKYDLFGIDKTSSEYKKIKSHCHQKAAEMLLDLCCANKGVYIKVGQHIAALDYLLPTEYVQTMKVLHSHAPSNKLEDVYKVISEDFKKKPKEIFLSVDPEPLGTASLAQVHKAFLHDGSVVAIKVQHPYVKNHAKVDMKSMEIMVKIVSLIFPEFKFQWLVDETKKNIPQELDFFNEGKNAEKVAKMFQCYPWLVVPKVRWDLTTSRVLTMDFVEGGQINDLEYINKNGLDRFEIADKLGKLYSRMIFIYGFVHSDPHPGNILLKKAEDGSCEIVLLDHGLYATLSKDLRVEYSQLWLSILNKDKQGMKTHSRNLGIEGDIYGLFACMISGRTWDSLMEGITRKKPSLKEKKIMQDILPTVLPKINEILECVNRQMILIFKTNDLMRGIEYTLNTSNRMASFKVMSCCCIRSVYGDKMDKARSIIDKLKIVATQYWLLFKINIYYAFLTINEVYRNTVSRNLCLYTQN</sequence>
<keyword evidence="3" id="KW-1185">Reference proteome</keyword>
<dbReference type="KEGG" id="apln:108735917"/>
<dbReference type="CDD" id="cd13969">
    <property type="entry name" value="ADCK1-like"/>
    <property type="match status" value="1"/>
</dbReference>
<dbReference type="GO" id="GO:0007005">
    <property type="term" value="P:mitochondrion organization"/>
    <property type="evidence" value="ECO:0007669"/>
    <property type="project" value="TreeGrafter"/>
</dbReference>
<evidence type="ECO:0000256" key="1">
    <source>
        <dbReference type="ARBA" id="ARBA00009670"/>
    </source>
</evidence>
<dbReference type="STRING" id="224129.A0A1W4WI66"/>
<evidence type="ECO:0000313" key="5">
    <source>
        <dbReference type="RefSeq" id="XP_018323642.1"/>
    </source>
</evidence>
<keyword evidence="4 5" id="KW-0808">Transferase</keyword>
<feature type="domain" description="Protein kinase" evidence="2">
    <location>
        <begin position="152"/>
        <end position="433"/>
    </location>
</feature>
<dbReference type="CTD" id="57143"/>
<evidence type="ECO:0000313" key="3">
    <source>
        <dbReference type="Proteomes" id="UP000192223"/>
    </source>
</evidence>
<dbReference type="AlphaFoldDB" id="A0A1W4WI66"/>
<dbReference type="RefSeq" id="XP_018323641.1">
    <property type="nucleotide sequence ID" value="XM_018468139.1"/>
</dbReference>
<dbReference type="SUPFAM" id="SSF56112">
    <property type="entry name" value="Protein kinase-like (PK-like)"/>
    <property type="match status" value="1"/>
</dbReference>
<name>A0A1W4WI66_AGRPL</name>
<dbReference type="PANTHER" id="PTHR43173">
    <property type="entry name" value="ABC1 FAMILY PROTEIN"/>
    <property type="match status" value="1"/>
</dbReference>
<dbReference type="GO" id="GO:0005743">
    <property type="term" value="C:mitochondrial inner membrane"/>
    <property type="evidence" value="ECO:0007669"/>
    <property type="project" value="TreeGrafter"/>
</dbReference>
<dbReference type="RefSeq" id="XP_018323642.1">
    <property type="nucleotide sequence ID" value="XM_018468140.1"/>
</dbReference>
<dbReference type="OrthoDB" id="427480at2759"/>
<dbReference type="GO" id="GO:0005524">
    <property type="term" value="F:ATP binding"/>
    <property type="evidence" value="ECO:0007669"/>
    <property type="project" value="InterPro"/>
</dbReference>
<dbReference type="GO" id="GO:0004672">
    <property type="term" value="F:protein kinase activity"/>
    <property type="evidence" value="ECO:0007669"/>
    <property type="project" value="InterPro"/>
</dbReference>
<comment type="similarity">
    <text evidence="1">Belongs to the protein kinase superfamily. ADCK protein kinase family.</text>
</comment>
<dbReference type="GeneID" id="108735917"/>
<dbReference type="PANTHER" id="PTHR43173:SF19">
    <property type="entry name" value="AARF DOMAIN-CONTAINING PROTEIN KINASE 1"/>
    <property type="match status" value="1"/>
</dbReference>
<organism evidence="3 4">
    <name type="scientific">Agrilus planipennis</name>
    <name type="common">Emerald ash borer</name>
    <name type="synonym">Agrilus marcopoli</name>
    <dbReference type="NCBI Taxonomy" id="224129"/>
    <lineage>
        <taxon>Eukaryota</taxon>
        <taxon>Metazoa</taxon>
        <taxon>Ecdysozoa</taxon>
        <taxon>Arthropoda</taxon>
        <taxon>Hexapoda</taxon>
        <taxon>Insecta</taxon>
        <taxon>Pterygota</taxon>
        <taxon>Neoptera</taxon>
        <taxon>Endopterygota</taxon>
        <taxon>Coleoptera</taxon>
        <taxon>Polyphaga</taxon>
        <taxon>Elateriformia</taxon>
        <taxon>Buprestoidea</taxon>
        <taxon>Buprestidae</taxon>
        <taxon>Agrilinae</taxon>
        <taxon>Agrilus</taxon>
    </lineage>
</organism>
<evidence type="ECO:0000313" key="6">
    <source>
        <dbReference type="RefSeq" id="XP_018323644.1"/>
    </source>
</evidence>
<dbReference type="InterPro" id="IPR045307">
    <property type="entry name" value="ADCK1_dom"/>
</dbReference>
<evidence type="ECO:0000259" key="2">
    <source>
        <dbReference type="SMART" id="SM00220"/>
    </source>
</evidence>
<proteinExistence type="inferred from homology"/>
<dbReference type="GO" id="GO:0055088">
    <property type="term" value="P:lipid homeostasis"/>
    <property type="evidence" value="ECO:0007669"/>
    <property type="project" value="TreeGrafter"/>
</dbReference>
<dbReference type="Pfam" id="PF03109">
    <property type="entry name" value="ABC1"/>
    <property type="match status" value="1"/>
</dbReference>
<dbReference type="Proteomes" id="UP000192223">
    <property type="component" value="Unplaced"/>
</dbReference>